<dbReference type="PANTHER" id="PTHR45625:SF3">
    <property type="entry name" value="PEPTIDYL-PROLYL CIS-TRANS ISOMERASE B-RELATED"/>
    <property type="match status" value="1"/>
</dbReference>
<dbReference type="PROSITE" id="PS50072">
    <property type="entry name" value="CSA_PPIASE_2"/>
    <property type="match status" value="1"/>
</dbReference>
<feature type="transmembrane region" description="Helical" evidence="3">
    <location>
        <begin position="33"/>
        <end position="54"/>
    </location>
</feature>
<proteinExistence type="predicted"/>
<feature type="compositionally biased region" description="Low complexity" evidence="2">
    <location>
        <begin position="60"/>
        <end position="85"/>
    </location>
</feature>
<evidence type="ECO:0000256" key="3">
    <source>
        <dbReference type="SAM" id="Phobius"/>
    </source>
</evidence>
<keyword evidence="6" id="KW-1185">Reference proteome</keyword>
<dbReference type="PANTHER" id="PTHR45625">
    <property type="entry name" value="PEPTIDYL-PROLYL CIS-TRANS ISOMERASE-RELATED"/>
    <property type="match status" value="1"/>
</dbReference>
<gene>
    <name evidence="5" type="primary">ppiB_1</name>
    <name evidence="5" type="ORF">Pro02_39750</name>
</gene>
<name>A0A8J3S102_PLARO</name>
<dbReference type="Pfam" id="PF00160">
    <property type="entry name" value="Pro_isomerase"/>
    <property type="match status" value="1"/>
</dbReference>
<evidence type="ECO:0000256" key="1">
    <source>
        <dbReference type="ARBA" id="ARBA00002388"/>
    </source>
</evidence>
<comment type="function">
    <text evidence="1">PPIases accelerate the folding of proteins. It catalyzes the cis-trans isomerization of proline imidic peptide bonds in oligopeptides.</text>
</comment>
<evidence type="ECO:0000313" key="5">
    <source>
        <dbReference type="EMBL" id="GIH85567.1"/>
    </source>
</evidence>
<dbReference type="EMBL" id="BOOI01000036">
    <property type="protein sequence ID" value="GIH85567.1"/>
    <property type="molecule type" value="Genomic_DNA"/>
</dbReference>
<evidence type="ECO:0000313" key="6">
    <source>
        <dbReference type="Proteomes" id="UP000655044"/>
    </source>
</evidence>
<feature type="region of interest" description="Disordered" evidence="2">
    <location>
        <begin position="1"/>
        <end position="30"/>
    </location>
</feature>
<feature type="region of interest" description="Disordered" evidence="2">
    <location>
        <begin position="57"/>
        <end position="88"/>
    </location>
</feature>
<accession>A0A8J3S102</accession>
<feature type="domain" description="PPIase cyclophilin-type" evidence="4">
    <location>
        <begin position="117"/>
        <end position="295"/>
    </location>
</feature>
<evidence type="ECO:0000259" key="4">
    <source>
        <dbReference type="PROSITE" id="PS50072"/>
    </source>
</evidence>
<protein>
    <submittedName>
        <fullName evidence="5">Peptidylprolyl isomerase</fullName>
    </submittedName>
</protein>
<keyword evidence="3" id="KW-1133">Transmembrane helix</keyword>
<dbReference type="InterPro" id="IPR029000">
    <property type="entry name" value="Cyclophilin-like_dom_sf"/>
</dbReference>
<comment type="caution">
    <text evidence="5">The sequence shown here is derived from an EMBL/GenBank/DDBJ whole genome shotgun (WGS) entry which is preliminary data.</text>
</comment>
<dbReference type="RefSeq" id="WP_189242661.1">
    <property type="nucleotide sequence ID" value="NZ_BMQP01000019.1"/>
</dbReference>
<dbReference type="Gene3D" id="2.40.100.10">
    <property type="entry name" value="Cyclophilin-like"/>
    <property type="match status" value="1"/>
</dbReference>
<reference evidence="5" key="1">
    <citation type="submission" date="2021-01" db="EMBL/GenBank/DDBJ databases">
        <title>Whole genome shotgun sequence of Planobispora rosea NBRC 15558.</title>
        <authorList>
            <person name="Komaki H."/>
            <person name="Tamura T."/>
        </authorList>
    </citation>
    <scope>NUCLEOTIDE SEQUENCE</scope>
    <source>
        <strain evidence="5">NBRC 15558</strain>
    </source>
</reference>
<dbReference type="GO" id="GO:0003755">
    <property type="term" value="F:peptidyl-prolyl cis-trans isomerase activity"/>
    <property type="evidence" value="ECO:0007669"/>
    <property type="project" value="InterPro"/>
</dbReference>
<dbReference type="InterPro" id="IPR044666">
    <property type="entry name" value="Cyclophilin_A-like"/>
</dbReference>
<organism evidence="5 6">
    <name type="scientific">Planobispora rosea</name>
    <dbReference type="NCBI Taxonomy" id="35762"/>
    <lineage>
        <taxon>Bacteria</taxon>
        <taxon>Bacillati</taxon>
        <taxon>Actinomycetota</taxon>
        <taxon>Actinomycetes</taxon>
        <taxon>Streptosporangiales</taxon>
        <taxon>Streptosporangiaceae</taxon>
        <taxon>Planobispora</taxon>
    </lineage>
</organism>
<evidence type="ECO:0000256" key="2">
    <source>
        <dbReference type="SAM" id="MobiDB-lite"/>
    </source>
</evidence>
<dbReference type="InterPro" id="IPR002130">
    <property type="entry name" value="Cyclophilin-type_PPIase_dom"/>
</dbReference>
<keyword evidence="3" id="KW-0812">Transmembrane</keyword>
<feature type="compositionally biased region" description="Basic and acidic residues" evidence="2">
    <location>
        <begin position="1"/>
        <end position="19"/>
    </location>
</feature>
<dbReference type="AlphaFoldDB" id="A0A8J3S102"/>
<dbReference type="SUPFAM" id="SSF50891">
    <property type="entry name" value="Cyclophilin-like"/>
    <property type="match status" value="1"/>
</dbReference>
<keyword evidence="3" id="KW-0472">Membrane</keyword>
<sequence length="296" mass="30543">MSGEDRQSQLAREHKERQIQRAQQAGKAKRNTFIGAGAAVAVVAGGVIAATTLLGGSSGATNEAAATPTPSASESPSTQPSPSTPLNAGAVTCEYREDTSGSPAKKVGYPPKKPNLKLKTMTITTNHGDIVIDLATEAAPCSVNSMAFLAKKNFFDNTRCHRLATPENAGLGLLQCGDPQAKADGKNPTDGQGSSGYVFNDENLGGLSYGRGTVALAQPGDASNQNGSQFWISYHEETAQLDAAAAYTPIGTVSKGMEIIDKIAAGGWITNPDDITGDGGSNAPKIPVIIKDVKLS</sequence>
<dbReference type="Proteomes" id="UP000655044">
    <property type="component" value="Unassembled WGS sequence"/>
</dbReference>
<keyword evidence="5" id="KW-0413">Isomerase</keyword>